<name>A0A918ULN4_9BACT</name>
<reference evidence="2" key="1">
    <citation type="journal article" date="2014" name="Int. J. Syst. Evol. Microbiol.">
        <title>Complete genome sequence of Corynebacterium casei LMG S-19264T (=DSM 44701T), isolated from a smear-ripened cheese.</title>
        <authorList>
            <consortium name="US DOE Joint Genome Institute (JGI-PGF)"/>
            <person name="Walter F."/>
            <person name="Albersmeier A."/>
            <person name="Kalinowski J."/>
            <person name="Ruckert C."/>
        </authorList>
    </citation>
    <scope>NUCLEOTIDE SEQUENCE</scope>
    <source>
        <strain evidence="2">KCTC 12368</strain>
    </source>
</reference>
<evidence type="ECO:0000313" key="2">
    <source>
        <dbReference type="EMBL" id="GGZ18875.1"/>
    </source>
</evidence>
<evidence type="ECO:0000313" key="3">
    <source>
        <dbReference type="Proteomes" id="UP000619457"/>
    </source>
</evidence>
<feature type="transmembrane region" description="Helical" evidence="1">
    <location>
        <begin position="29"/>
        <end position="48"/>
    </location>
</feature>
<dbReference type="AlphaFoldDB" id="A0A918ULN4"/>
<dbReference type="Proteomes" id="UP000619457">
    <property type="component" value="Unassembled WGS sequence"/>
</dbReference>
<keyword evidence="1" id="KW-0812">Transmembrane</keyword>
<dbReference type="EMBL" id="BMWX01000002">
    <property type="protein sequence ID" value="GGZ18875.1"/>
    <property type="molecule type" value="Genomic_DNA"/>
</dbReference>
<keyword evidence="3" id="KW-1185">Reference proteome</keyword>
<reference evidence="2" key="2">
    <citation type="submission" date="2020-09" db="EMBL/GenBank/DDBJ databases">
        <authorList>
            <person name="Sun Q."/>
            <person name="Kim S."/>
        </authorList>
    </citation>
    <scope>NUCLEOTIDE SEQUENCE</scope>
    <source>
        <strain evidence="2">KCTC 12368</strain>
    </source>
</reference>
<gene>
    <name evidence="2" type="ORF">GCM10007049_08960</name>
</gene>
<accession>A0A918ULN4</accession>
<dbReference type="RefSeq" id="WP_018472595.1">
    <property type="nucleotide sequence ID" value="NZ_BMWX01000002.1"/>
</dbReference>
<keyword evidence="1" id="KW-0472">Membrane</keyword>
<proteinExistence type="predicted"/>
<comment type="caution">
    <text evidence="2">The sequence shown here is derived from an EMBL/GenBank/DDBJ whole genome shotgun (WGS) entry which is preliminary data.</text>
</comment>
<evidence type="ECO:0000256" key="1">
    <source>
        <dbReference type="SAM" id="Phobius"/>
    </source>
</evidence>
<organism evidence="2 3">
    <name type="scientific">Echinicola pacifica</name>
    <dbReference type="NCBI Taxonomy" id="346377"/>
    <lineage>
        <taxon>Bacteria</taxon>
        <taxon>Pseudomonadati</taxon>
        <taxon>Bacteroidota</taxon>
        <taxon>Cytophagia</taxon>
        <taxon>Cytophagales</taxon>
        <taxon>Cyclobacteriaceae</taxon>
        <taxon>Echinicola</taxon>
    </lineage>
</organism>
<keyword evidence="1" id="KW-1133">Transmembrane helix</keyword>
<sequence length="69" mass="7826">MKLKGYLLLSLSAALVVIGTHTTMTQGITFSYPIFMFAVALLFYYKYLKTKWAEQGNSTEPSGDKKKRK</sequence>
<protein>
    <submittedName>
        <fullName evidence="2">Uncharacterized protein</fullName>
    </submittedName>
</protein>